<dbReference type="InterPro" id="IPR010982">
    <property type="entry name" value="Lambda_DNA-bd_dom_sf"/>
</dbReference>
<dbReference type="Proteomes" id="UP000306808">
    <property type="component" value="Unassembled WGS sequence"/>
</dbReference>
<dbReference type="OrthoDB" id="3831186at2"/>
<dbReference type="EMBL" id="SUME01000007">
    <property type="protein sequence ID" value="TJZ53805.1"/>
    <property type="molecule type" value="Genomic_DNA"/>
</dbReference>
<name>A0A4U0NHV5_9SPHI</name>
<evidence type="ECO:0000259" key="1">
    <source>
        <dbReference type="PROSITE" id="PS50943"/>
    </source>
</evidence>
<organism evidence="2 3">
    <name type="scientific">Sphingobacterium olei</name>
    <dbReference type="NCBI Taxonomy" id="2571155"/>
    <lineage>
        <taxon>Bacteria</taxon>
        <taxon>Pseudomonadati</taxon>
        <taxon>Bacteroidota</taxon>
        <taxon>Sphingobacteriia</taxon>
        <taxon>Sphingobacteriales</taxon>
        <taxon>Sphingobacteriaceae</taxon>
        <taxon>Sphingobacterium</taxon>
    </lineage>
</organism>
<protein>
    <submittedName>
        <fullName evidence="2">Helix-turn-helix transcriptional regulator</fullName>
    </submittedName>
</protein>
<reference evidence="2 3" key="1">
    <citation type="submission" date="2019-04" db="EMBL/GenBank/DDBJ databases">
        <title>Sphingobacterium olei sp. nov., isolated from oil-contaminated soil.</title>
        <authorList>
            <person name="Liu B."/>
        </authorList>
    </citation>
    <scope>NUCLEOTIDE SEQUENCE [LARGE SCALE GENOMIC DNA]</scope>
    <source>
        <strain evidence="2 3">HAL-9</strain>
    </source>
</reference>
<dbReference type="Gene3D" id="1.10.260.40">
    <property type="entry name" value="lambda repressor-like DNA-binding domains"/>
    <property type="match status" value="1"/>
</dbReference>
<gene>
    <name evidence="2" type="ORF">FAZ15_17455</name>
</gene>
<keyword evidence="3" id="KW-1185">Reference proteome</keyword>
<dbReference type="SUPFAM" id="SSF47413">
    <property type="entry name" value="lambda repressor-like DNA-binding domains"/>
    <property type="match status" value="1"/>
</dbReference>
<feature type="domain" description="HTH cro/C1-type" evidence="1">
    <location>
        <begin position="17"/>
        <end position="47"/>
    </location>
</feature>
<dbReference type="InterPro" id="IPR001387">
    <property type="entry name" value="Cro/C1-type_HTH"/>
</dbReference>
<dbReference type="AlphaFoldDB" id="A0A4U0NHV5"/>
<dbReference type="RefSeq" id="WP_136902595.1">
    <property type="nucleotide sequence ID" value="NZ_SUME01000007.1"/>
</dbReference>
<dbReference type="GO" id="GO:0003677">
    <property type="term" value="F:DNA binding"/>
    <property type="evidence" value="ECO:0007669"/>
    <property type="project" value="InterPro"/>
</dbReference>
<evidence type="ECO:0000313" key="2">
    <source>
        <dbReference type="EMBL" id="TJZ53805.1"/>
    </source>
</evidence>
<evidence type="ECO:0000313" key="3">
    <source>
        <dbReference type="Proteomes" id="UP000306808"/>
    </source>
</evidence>
<accession>A0A4U0NHV5</accession>
<proteinExistence type="predicted"/>
<dbReference type="PROSITE" id="PS50943">
    <property type="entry name" value="HTH_CROC1"/>
    <property type="match status" value="1"/>
</dbReference>
<comment type="caution">
    <text evidence="2">The sequence shown here is derived from an EMBL/GenBank/DDBJ whole genome shotgun (WGS) entry which is preliminary data.</text>
</comment>
<sequence>MRWAAAAETRDGDYTHTYSKYEYGLADPFIALLAKLAHYYGVTLDGLILDELREAY</sequence>